<dbReference type="Gene3D" id="3.90.1720.10">
    <property type="entry name" value="endopeptidase domain like (from Nostoc punctiforme)"/>
    <property type="match status" value="1"/>
</dbReference>
<protein>
    <recommendedName>
        <fullName evidence="3">Permuted papain-like amidase enzyme, YaeF/YiiX, C92 family</fullName>
    </recommendedName>
</protein>
<sequence>MIRVAFYKGKRSGWRGFWDRVIRTVSAGPYSHCELVFGPDPLLWASSIAAIGVHCDHNGEPDPAEWDVIYIDCEPDAVIDFLCQEVCSPYDWFGVIRFALPGFKESPKKWFCSEICAAALQVAGILPQNIKPHTLSPTGLYYALNPQLNKDKGGL</sequence>
<comment type="caution">
    <text evidence="1">The sequence shown here is derived from an EMBL/GenBank/DDBJ whole genome shotgun (WGS) entry which is preliminary data.</text>
</comment>
<evidence type="ECO:0000313" key="2">
    <source>
        <dbReference type="Proteomes" id="UP000811899"/>
    </source>
</evidence>
<dbReference type="RefSeq" id="WP_214173124.1">
    <property type="nucleotide sequence ID" value="NZ_JAHCVJ010000011.1"/>
</dbReference>
<dbReference type="InterPro" id="IPR038765">
    <property type="entry name" value="Papain-like_cys_pep_sf"/>
</dbReference>
<dbReference type="SUPFAM" id="SSF54001">
    <property type="entry name" value="Cysteine proteinases"/>
    <property type="match status" value="1"/>
</dbReference>
<dbReference type="AlphaFoldDB" id="A0AAW4L549"/>
<reference evidence="1 2" key="1">
    <citation type="submission" date="2021-05" db="EMBL/GenBank/DDBJ databases">
        <title>The draft genome of Geobacter pelophilus DSM 12255.</title>
        <authorList>
            <person name="Xu Z."/>
            <person name="Masuda Y."/>
            <person name="Itoh H."/>
            <person name="Senoo K."/>
        </authorList>
    </citation>
    <scope>NUCLEOTIDE SEQUENCE [LARGE SCALE GENOMIC DNA]</scope>
    <source>
        <strain evidence="1 2">DSM 12255</strain>
    </source>
</reference>
<accession>A0AAW4L549</accession>
<dbReference type="EMBL" id="JAHCVJ010000011">
    <property type="protein sequence ID" value="MBT0666349.1"/>
    <property type="molecule type" value="Genomic_DNA"/>
</dbReference>
<name>A0AAW4L549_9BACT</name>
<evidence type="ECO:0000313" key="1">
    <source>
        <dbReference type="EMBL" id="MBT0666349.1"/>
    </source>
</evidence>
<evidence type="ECO:0008006" key="3">
    <source>
        <dbReference type="Google" id="ProtNLM"/>
    </source>
</evidence>
<proteinExistence type="predicted"/>
<dbReference type="Proteomes" id="UP000811899">
    <property type="component" value="Unassembled WGS sequence"/>
</dbReference>
<keyword evidence="2" id="KW-1185">Reference proteome</keyword>
<organism evidence="1 2">
    <name type="scientific">Geoanaerobacter pelophilus</name>
    <dbReference type="NCBI Taxonomy" id="60036"/>
    <lineage>
        <taxon>Bacteria</taxon>
        <taxon>Pseudomonadati</taxon>
        <taxon>Thermodesulfobacteriota</taxon>
        <taxon>Desulfuromonadia</taxon>
        <taxon>Geobacterales</taxon>
        <taxon>Geobacteraceae</taxon>
        <taxon>Geoanaerobacter</taxon>
    </lineage>
</organism>
<gene>
    <name evidence="1" type="ORF">KI809_18735</name>
</gene>